<accession>A0A0L7KRN5</accession>
<evidence type="ECO:0008006" key="4">
    <source>
        <dbReference type="Google" id="ProtNLM"/>
    </source>
</evidence>
<name>A0A0L7KRN5_OPEBR</name>
<evidence type="ECO:0000313" key="3">
    <source>
        <dbReference type="Proteomes" id="UP000037510"/>
    </source>
</evidence>
<reference evidence="2 3" key="1">
    <citation type="journal article" date="2015" name="Genome Biol. Evol.">
        <title>The genome of winter moth (Operophtera brumata) provides a genomic perspective on sexual dimorphism and phenology.</title>
        <authorList>
            <person name="Derks M.F."/>
            <person name="Smit S."/>
            <person name="Salis L."/>
            <person name="Schijlen E."/>
            <person name="Bossers A."/>
            <person name="Mateman C."/>
            <person name="Pijl A.S."/>
            <person name="de Ridder D."/>
            <person name="Groenen M.A."/>
            <person name="Visser M.E."/>
            <person name="Megens H.J."/>
        </authorList>
    </citation>
    <scope>NUCLEOTIDE SEQUENCE [LARGE SCALE GENOMIC DNA]</scope>
    <source>
        <strain evidence="2">WM2013NL</strain>
        <tissue evidence="2">Head and thorax</tissue>
    </source>
</reference>
<protein>
    <recommendedName>
        <fullName evidence="4">Secreted protein</fullName>
    </recommendedName>
</protein>
<dbReference type="Proteomes" id="UP000037510">
    <property type="component" value="Unassembled WGS sequence"/>
</dbReference>
<feature type="chain" id="PRO_5005572736" description="Secreted protein" evidence="1">
    <location>
        <begin position="38"/>
        <end position="69"/>
    </location>
</feature>
<gene>
    <name evidence="2" type="ORF">OBRU01_20061</name>
</gene>
<feature type="signal peptide" evidence="1">
    <location>
        <begin position="1"/>
        <end position="37"/>
    </location>
</feature>
<keyword evidence="3" id="KW-1185">Reference proteome</keyword>
<evidence type="ECO:0000313" key="2">
    <source>
        <dbReference type="EMBL" id="KOB65659.1"/>
    </source>
</evidence>
<evidence type="ECO:0000256" key="1">
    <source>
        <dbReference type="SAM" id="SignalP"/>
    </source>
</evidence>
<keyword evidence="1" id="KW-0732">Signal</keyword>
<organism evidence="2 3">
    <name type="scientific">Operophtera brumata</name>
    <name type="common">Winter moth</name>
    <name type="synonym">Phalaena brumata</name>
    <dbReference type="NCBI Taxonomy" id="104452"/>
    <lineage>
        <taxon>Eukaryota</taxon>
        <taxon>Metazoa</taxon>
        <taxon>Ecdysozoa</taxon>
        <taxon>Arthropoda</taxon>
        <taxon>Hexapoda</taxon>
        <taxon>Insecta</taxon>
        <taxon>Pterygota</taxon>
        <taxon>Neoptera</taxon>
        <taxon>Endopterygota</taxon>
        <taxon>Lepidoptera</taxon>
        <taxon>Glossata</taxon>
        <taxon>Ditrysia</taxon>
        <taxon>Geometroidea</taxon>
        <taxon>Geometridae</taxon>
        <taxon>Larentiinae</taxon>
        <taxon>Operophtera</taxon>
    </lineage>
</organism>
<dbReference type="AlphaFoldDB" id="A0A0L7KRN5"/>
<sequence length="69" mass="7564">MSSAPRLCPMWRPTFCGRLSLCLGIAADLANFQGAHPANCRICPSFKTEAQNKRAATIARTERQRGASR</sequence>
<dbReference type="EMBL" id="JTDY01006836">
    <property type="protein sequence ID" value="KOB65659.1"/>
    <property type="molecule type" value="Genomic_DNA"/>
</dbReference>
<comment type="caution">
    <text evidence="2">The sequence shown here is derived from an EMBL/GenBank/DDBJ whole genome shotgun (WGS) entry which is preliminary data.</text>
</comment>
<proteinExistence type="predicted"/>